<dbReference type="EMBL" id="VOOR01000004">
    <property type="protein sequence ID" value="TXB68349.1"/>
    <property type="molecule type" value="Genomic_DNA"/>
</dbReference>
<protein>
    <submittedName>
        <fullName evidence="2">Uncharacterized protein</fullName>
    </submittedName>
</protein>
<name>A0A5C6S333_9BACT</name>
<gene>
    <name evidence="2" type="ORF">FRY97_02925</name>
</gene>
<sequence length="163" mass="18969">MVIHKGQTPVKSKPPDLAKAALVILVALLSLYAAYEITKGIPGLSPERQAKLNRELEELENAEQYVLRAARDGWYPCYSCPGKNRIFLHKDEVWKYGVTRKGEARRYGRWHMEQGLYYLIEYEGPLQECLRREKIQIYSYALLPENLRRKPPLIRPPGNKRDT</sequence>
<keyword evidence="3" id="KW-1185">Reference proteome</keyword>
<accession>A0A5C6S333</accession>
<feature type="transmembrane region" description="Helical" evidence="1">
    <location>
        <begin position="17"/>
        <end position="35"/>
    </location>
</feature>
<organism evidence="2 3">
    <name type="scientific">Phaeodactylibacter luteus</name>
    <dbReference type="NCBI Taxonomy" id="1564516"/>
    <lineage>
        <taxon>Bacteria</taxon>
        <taxon>Pseudomonadati</taxon>
        <taxon>Bacteroidota</taxon>
        <taxon>Saprospiria</taxon>
        <taxon>Saprospirales</taxon>
        <taxon>Haliscomenobacteraceae</taxon>
        <taxon>Phaeodactylibacter</taxon>
    </lineage>
</organism>
<keyword evidence="1" id="KW-0812">Transmembrane</keyword>
<dbReference type="Proteomes" id="UP000321580">
    <property type="component" value="Unassembled WGS sequence"/>
</dbReference>
<reference evidence="2 3" key="1">
    <citation type="submission" date="2019-08" db="EMBL/GenBank/DDBJ databases">
        <title>Genome of Phaeodactylibacter luteus.</title>
        <authorList>
            <person name="Bowman J.P."/>
        </authorList>
    </citation>
    <scope>NUCLEOTIDE SEQUENCE [LARGE SCALE GENOMIC DNA]</scope>
    <source>
        <strain evidence="2 3">KCTC 42180</strain>
    </source>
</reference>
<proteinExistence type="predicted"/>
<evidence type="ECO:0000313" key="2">
    <source>
        <dbReference type="EMBL" id="TXB68349.1"/>
    </source>
</evidence>
<dbReference type="AlphaFoldDB" id="A0A5C6S333"/>
<dbReference type="OrthoDB" id="9839557at2"/>
<keyword evidence="1" id="KW-0472">Membrane</keyword>
<evidence type="ECO:0000256" key="1">
    <source>
        <dbReference type="SAM" id="Phobius"/>
    </source>
</evidence>
<keyword evidence="1" id="KW-1133">Transmembrane helix</keyword>
<dbReference type="RefSeq" id="WP_147165928.1">
    <property type="nucleotide sequence ID" value="NZ_VOOR01000004.1"/>
</dbReference>
<comment type="caution">
    <text evidence="2">The sequence shown here is derived from an EMBL/GenBank/DDBJ whole genome shotgun (WGS) entry which is preliminary data.</text>
</comment>
<evidence type="ECO:0000313" key="3">
    <source>
        <dbReference type="Proteomes" id="UP000321580"/>
    </source>
</evidence>